<keyword evidence="14" id="KW-1185">Reference proteome</keyword>
<comment type="caution">
    <text evidence="13">The sequence shown here is derived from an EMBL/GenBank/DDBJ whole genome shotgun (WGS) entry which is preliminary data.</text>
</comment>
<organism evidence="13 14">
    <name type="scientific">Mucuna pruriens</name>
    <name type="common">Velvet bean</name>
    <name type="synonym">Dolichos pruriens</name>
    <dbReference type="NCBI Taxonomy" id="157652"/>
    <lineage>
        <taxon>Eukaryota</taxon>
        <taxon>Viridiplantae</taxon>
        <taxon>Streptophyta</taxon>
        <taxon>Embryophyta</taxon>
        <taxon>Tracheophyta</taxon>
        <taxon>Spermatophyta</taxon>
        <taxon>Magnoliopsida</taxon>
        <taxon>eudicotyledons</taxon>
        <taxon>Gunneridae</taxon>
        <taxon>Pentapetalae</taxon>
        <taxon>rosids</taxon>
        <taxon>fabids</taxon>
        <taxon>Fabales</taxon>
        <taxon>Fabaceae</taxon>
        <taxon>Papilionoideae</taxon>
        <taxon>50 kb inversion clade</taxon>
        <taxon>NPAAA clade</taxon>
        <taxon>indigoferoid/millettioid clade</taxon>
        <taxon>Phaseoleae</taxon>
        <taxon>Mucuna</taxon>
    </lineage>
</organism>
<dbReference type="Gene3D" id="3.30.420.10">
    <property type="entry name" value="Ribonuclease H-like superfamily/Ribonuclease H"/>
    <property type="match status" value="1"/>
</dbReference>
<keyword evidence="5" id="KW-0460">Magnesium</keyword>
<name>A0A371IBA4_MUCPR</name>
<keyword evidence="8" id="KW-0808">Transferase</keyword>
<reference evidence="13" key="1">
    <citation type="submission" date="2018-05" db="EMBL/GenBank/DDBJ databases">
        <title>Draft genome of Mucuna pruriens seed.</title>
        <authorList>
            <person name="Nnadi N.E."/>
            <person name="Vos R."/>
            <person name="Hasami M.H."/>
            <person name="Devisetty U.K."/>
            <person name="Aguiy J.C."/>
        </authorList>
    </citation>
    <scope>NUCLEOTIDE SEQUENCE [LARGE SCALE GENOMIC DNA]</scope>
    <source>
        <strain evidence="13">JCA_2017</strain>
    </source>
</reference>
<dbReference type="GO" id="GO:0003964">
    <property type="term" value="F:RNA-directed DNA polymerase activity"/>
    <property type="evidence" value="ECO:0007669"/>
    <property type="project" value="UniProtKB-KW"/>
</dbReference>
<evidence type="ECO:0000256" key="8">
    <source>
        <dbReference type="ARBA" id="ARBA00022932"/>
    </source>
</evidence>
<evidence type="ECO:0000256" key="1">
    <source>
        <dbReference type="ARBA" id="ARBA00022722"/>
    </source>
</evidence>
<protein>
    <recommendedName>
        <fullName evidence="12">Reverse transcriptase Ty1/copia-type domain-containing protein</fullName>
    </recommendedName>
</protein>
<dbReference type="InterPro" id="IPR012337">
    <property type="entry name" value="RNaseH-like_sf"/>
</dbReference>
<keyword evidence="1" id="KW-0540">Nuclease</keyword>
<evidence type="ECO:0000256" key="2">
    <source>
        <dbReference type="ARBA" id="ARBA00022723"/>
    </source>
</evidence>
<keyword evidence="7" id="KW-0695">RNA-directed DNA polymerase</keyword>
<gene>
    <name evidence="13" type="ORF">CR513_02911</name>
</gene>
<dbReference type="GO" id="GO:0016787">
    <property type="term" value="F:hydrolase activity"/>
    <property type="evidence" value="ECO:0007669"/>
    <property type="project" value="UniProtKB-KW"/>
</dbReference>
<dbReference type="OrthoDB" id="6776856at2759"/>
<dbReference type="GO" id="GO:0046872">
    <property type="term" value="F:metal ion binding"/>
    <property type="evidence" value="ECO:0007669"/>
    <property type="project" value="UniProtKB-KW"/>
</dbReference>
<feature type="compositionally biased region" description="Basic and acidic residues" evidence="11">
    <location>
        <begin position="16"/>
        <end position="31"/>
    </location>
</feature>
<evidence type="ECO:0000256" key="9">
    <source>
        <dbReference type="ARBA" id="ARBA00023172"/>
    </source>
</evidence>
<dbReference type="STRING" id="157652.A0A371IBA4"/>
<evidence type="ECO:0000259" key="12">
    <source>
        <dbReference type="Pfam" id="PF07727"/>
    </source>
</evidence>
<keyword evidence="8" id="KW-0239">DNA-directed DNA polymerase</keyword>
<evidence type="ECO:0000256" key="3">
    <source>
        <dbReference type="ARBA" id="ARBA00022759"/>
    </source>
</evidence>
<sequence>MHRLQEFQPSPSRLWLQDETRNKTREKDSHKYTPQQNGVAKRKNRTIMNMVRYMLKAKQITREFLAEAVATVVYILNRCPTKSVCDKTFKEAWHGRRPSIRHLRVFGCIAYAYVLDQLKKKINDKETKKVIISRYVMFDEKGIRDWSSKSQKGEIKSQVMRIREKLWMMRFMLLRRTKLDKKAIGVKLLYKKNYNPNGKIDHYRAKLVVKGYKQKPGINYFEVFALDTIHMIISLLAQNNWKIYQMDIKSSFLNGILEEVYVEKPAGYIVKGKEDKVYRLKKVLYGLKQALRTWYKKIDSYFVQHDFEICSFEYTLYQRGYDMLF</sequence>
<dbReference type="GO" id="GO:0003676">
    <property type="term" value="F:nucleic acid binding"/>
    <property type="evidence" value="ECO:0007669"/>
    <property type="project" value="InterPro"/>
</dbReference>
<dbReference type="InterPro" id="IPR039537">
    <property type="entry name" value="Retrotran_Ty1/copia-like"/>
</dbReference>
<dbReference type="Proteomes" id="UP000257109">
    <property type="component" value="Unassembled WGS sequence"/>
</dbReference>
<accession>A0A371IBA4</accession>
<evidence type="ECO:0000256" key="11">
    <source>
        <dbReference type="SAM" id="MobiDB-lite"/>
    </source>
</evidence>
<dbReference type="InterPro" id="IPR036397">
    <property type="entry name" value="RNaseH_sf"/>
</dbReference>
<dbReference type="EMBL" id="QJKJ01000492">
    <property type="protein sequence ID" value="RDY12321.1"/>
    <property type="molecule type" value="Genomic_DNA"/>
</dbReference>
<dbReference type="PANTHER" id="PTHR42648">
    <property type="entry name" value="TRANSPOSASE, PUTATIVE-RELATED"/>
    <property type="match status" value="1"/>
</dbReference>
<proteinExistence type="predicted"/>
<keyword evidence="9" id="KW-0233">DNA recombination</keyword>
<evidence type="ECO:0000256" key="5">
    <source>
        <dbReference type="ARBA" id="ARBA00022842"/>
    </source>
</evidence>
<dbReference type="GO" id="GO:0006310">
    <property type="term" value="P:DNA recombination"/>
    <property type="evidence" value="ECO:0007669"/>
    <property type="project" value="UniProtKB-KW"/>
</dbReference>
<evidence type="ECO:0000256" key="4">
    <source>
        <dbReference type="ARBA" id="ARBA00022801"/>
    </source>
</evidence>
<dbReference type="PANTHER" id="PTHR42648:SF11">
    <property type="entry name" value="TRANSPOSON TY4-P GAG-POL POLYPROTEIN"/>
    <property type="match status" value="1"/>
</dbReference>
<evidence type="ECO:0000256" key="7">
    <source>
        <dbReference type="ARBA" id="ARBA00022918"/>
    </source>
</evidence>
<evidence type="ECO:0000256" key="6">
    <source>
        <dbReference type="ARBA" id="ARBA00022908"/>
    </source>
</evidence>
<evidence type="ECO:0000313" key="13">
    <source>
        <dbReference type="EMBL" id="RDY12321.1"/>
    </source>
</evidence>
<keyword evidence="3" id="KW-0255">Endonuclease</keyword>
<dbReference type="Pfam" id="PF07727">
    <property type="entry name" value="RVT_2"/>
    <property type="match status" value="1"/>
</dbReference>
<dbReference type="GO" id="GO:0015074">
    <property type="term" value="P:DNA integration"/>
    <property type="evidence" value="ECO:0007669"/>
    <property type="project" value="UniProtKB-KW"/>
</dbReference>
<evidence type="ECO:0000313" key="14">
    <source>
        <dbReference type="Proteomes" id="UP000257109"/>
    </source>
</evidence>
<dbReference type="AlphaFoldDB" id="A0A371IBA4"/>
<feature type="non-terminal residue" evidence="13">
    <location>
        <position position="1"/>
    </location>
</feature>
<dbReference type="InterPro" id="IPR013103">
    <property type="entry name" value="RVT_2"/>
</dbReference>
<feature type="domain" description="Reverse transcriptase Ty1/copia-type" evidence="12">
    <location>
        <begin position="180"/>
        <end position="321"/>
    </location>
</feature>
<evidence type="ECO:0000256" key="10">
    <source>
        <dbReference type="ARBA" id="ARBA00023268"/>
    </source>
</evidence>
<keyword evidence="4" id="KW-0378">Hydrolase</keyword>
<keyword evidence="10" id="KW-0511">Multifunctional enzyme</keyword>
<keyword evidence="8" id="KW-0548">Nucleotidyltransferase</keyword>
<dbReference type="GO" id="GO:0003887">
    <property type="term" value="F:DNA-directed DNA polymerase activity"/>
    <property type="evidence" value="ECO:0007669"/>
    <property type="project" value="UniProtKB-KW"/>
</dbReference>
<dbReference type="GO" id="GO:0004519">
    <property type="term" value="F:endonuclease activity"/>
    <property type="evidence" value="ECO:0007669"/>
    <property type="project" value="UniProtKB-KW"/>
</dbReference>
<feature type="region of interest" description="Disordered" evidence="11">
    <location>
        <begin position="15"/>
        <end position="40"/>
    </location>
</feature>
<keyword evidence="6" id="KW-0229">DNA integration</keyword>
<keyword evidence="2" id="KW-0479">Metal-binding</keyword>
<dbReference type="SUPFAM" id="SSF53098">
    <property type="entry name" value="Ribonuclease H-like"/>
    <property type="match status" value="1"/>
</dbReference>